<evidence type="ECO:0000256" key="2">
    <source>
        <dbReference type="SAM" id="Phobius"/>
    </source>
</evidence>
<gene>
    <name evidence="4" type="ORF">QTG54_011953</name>
</gene>
<keyword evidence="3" id="KW-0732">Signal</keyword>
<reference evidence="4" key="1">
    <citation type="submission" date="2023-06" db="EMBL/GenBank/DDBJ databases">
        <title>Survivors Of The Sea: Transcriptome response of Skeletonema marinoi to long-term dormancy.</title>
        <authorList>
            <person name="Pinder M.I.M."/>
            <person name="Kourtchenko O."/>
            <person name="Robertson E.K."/>
            <person name="Larsson T."/>
            <person name="Maumus F."/>
            <person name="Osuna-Cruz C.M."/>
            <person name="Vancaester E."/>
            <person name="Stenow R."/>
            <person name="Vandepoele K."/>
            <person name="Ploug H."/>
            <person name="Bruchert V."/>
            <person name="Godhe A."/>
            <person name="Topel M."/>
        </authorList>
    </citation>
    <scope>NUCLEOTIDE SEQUENCE</scope>
    <source>
        <strain evidence="4">R05AC</strain>
    </source>
</reference>
<evidence type="ECO:0008006" key="6">
    <source>
        <dbReference type="Google" id="ProtNLM"/>
    </source>
</evidence>
<feature type="region of interest" description="Disordered" evidence="1">
    <location>
        <begin position="59"/>
        <end position="120"/>
    </location>
</feature>
<evidence type="ECO:0000256" key="1">
    <source>
        <dbReference type="SAM" id="MobiDB-lite"/>
    </source>
</evidence>
<protein>
    <recommendedName>
        <fullName evidence="6">Membrane magnesium transporter</fullName>
    </recommendedName>
</protein>
<keyword evidence="5" id="KW-1185">Reference proteome</keyword>
<feature type="transmembrane region" description="Helical" evidence="2">
    <location>
        <begin position="125"/>
        <end position="151"/>
    </location>
</feature>
<organism evidence="4 5">
    <name type="scientific">Skeletonema marinoi</name>
    <dbReference type="NCBI Taxonomy" id="267567"/>
    <lineage>
        <taxon>Eukaryota</taxon>
        <taxon>Sar</taxon>
        <taxon>Stramenopiles</taxon>
        <taxon>Ochrophyta</taxon>
        <taxon>Bacillariophyta</taxon>
        <taxon>Coscinodiscophyceae</taxon>
        <taxon>Thalassiosirophycidae</taxon>
        <taxon>Thalassiosirales</taxon>
        <taxon>Skeletonemataceae</taxon>
        <taxon>Skeletonema</taxon>
        <taxon>Skeletonema marinoi-dohrnii complex</taxon>
    </lineage>
</organism>
<evidence type="ECO:0000313" key="4">
    <source>
        <dbReference type="EMBL" id="KAK1737086.1"/>
    </source>
</evidence>
<name>A0AAD8Y1C0_9STRA</name>
<feature type="compositionally biased region" description="Low complexity" evidence="1">
    <location>
        <begin position="92"/>
        <end position="111"/>
    </location>
</feature>
<sequence>MKVCLLHAGIASSLLIAFVVESAASNIPPLRDLQTYRNGHNRALSSSAESLNTTVRITPSAAPSMHPSVQISLSSSAPSALPESKLDPTDNSLSMSAATASHSSTMSGSSTIPDKSQQQQEESGIFGMSLFQTCAAVILVATVVGLFGHFGMKLLPYNRHREDNSRNDVQLEDSLASFRTLPRTSLSHVGV</sequence>
<evidence type="ECO:0000256" key="3">
    <source>
        <dbReference type="SAM" id="SignalP"/>
    </source>
</evidence>
<evidence type="ECO:0000313" key="5">
    <source>
        <dbReference type="Proteomes" id="UP001224775"/>
    </source>
</evidence>
<keyword evidence="2" id="KW-0812">Transmembrane</keyword>
<keyword evidence="2" id="KW-1133">Transmembrane helix</keyword>
<dbReference type="EMBL" id="JATAAI010000026">
    <property type="protein sequence ID" value="KAK1737086.1"/>
    <property type="molecule type" value="Genomic_DNA"/>
</dbReference>
<comment type="caution">
    <text evidence="4">The sequence shown here is derived from an EMBL/GenBank/DDBJ whole genome shotgun (WGS) entry which is preliminary data.</text>
</comment>
<feature type="signal peptide" evidence="3">
    <location>
        <begin position="1"/>
        <end position="24"/>
    </location>
</feature>
<proteinExistence type="predicted"/>
<keyword evidence="2" id="KW-0472">Membrane</keyword>
<feature type="chain" id="PRO_5041907628" description="Membrane magnesium transporter" evidence="3">
    <location>
        <begin position="25"/>
        <end position="191"/>
    </location>
</feature>
<feature type="compositionally biased region" description="Low complexity" evidence="1">
    <location>
        <begin position="72"/>
        <end position="82"/>
    </location>
</feature>
<dbReference type="AlphaFoldDB" id="A0AAD8Y1C0"/>
<accession>A0AAD8Y1C0</accession>
<dbReference type="Proteomes" id="UP001224775">
    <property type="component" value="Unassembled WGS sequence"/>
</dbReference>